<dbReference type="Pfam" id="PF00076">
    <property type="entry name" value="RRM_1"/>
    <property type="match status" value="1"/>
</dbReference>
<protein>
    <recommendedName>
        <fullName evidence="2">RRM domain-containing protein</fullName>
    </recommendedName>
</protein>
<dbReference type="Gene3D" id="3.30.70.330">
    <property type="match status" value="1"/>
</dbReference>
<dbReference type="OrthoDB" id="9798855at2"/>
<dbReference type="STRING" id="1307839.L21SP5_00601"/>
<dbReference type="Proteomes" id="UP000064893">
    <property type="component" value="Chromosome"/>
</dbReference>
<dbReference type="InterPro" id="IPR000504">
    <property type="entry name" value="RRM_dom"/>
</dbReference>
<dbReference type="InterPro" id="IPR012677">
    <property type="entry name" value="Nucleotide-bd_a/b_plait_sf"/>
</dbReference>
<evidence type="ECO:0000313" key="3">
    <source>
        <dbReference type="EMBL" id="ALO14276.1"/>
    </source>
</evidence>
<dbReference type="AlphaFoldDB" id="A0A0S2HWB5"/>
<dbReference type="InterPro" id="IPR052462">
    <property type="entry name" value="SLIRP/GR-RBP-like"/>
</dbReference>
<dbReference type="InterPro" id="IPR035979">
    <property type="entry name" value="RBD_domain_sf"/>
</dbReference>
<dbReference type="SUPFAM" id="SSF54928">
    <property type="entry name" value="RNA-binding domain, RBD"/>
    <property type="match status" value="1"/>
</dbReference>
<keyword evidence="4" id="KW-1185">Reference proteome</keyword>
<dbReference type="RefSeq" id="WP_057951839.1">
    <property type="nucleotide sequence ID" value="NZ_CP013118.1"/>
</dbReference>
<dbReference type="EMBL" id="CP013118">
    <property type="protein sequence ID" value="ALO14276.1"/>
    <property type="molecule type" value="Genomic_DNA"/>
</dbReference>
<dbReference type="KEGG" id="blq:L21SP5_00601"/>
<reference evidence="3 4" key="1">
    <citation type="submission" date="2015-11" db="EMBL/GenBank/DDBJ databases">
        <title>Description and complete genome sequence of a novel strain predominating in hypersaline microbial mats and representing a new family of the Bacteriodetes phylum.</title>
        <authorList>
            <person name="Spring S."/>
            <person name="Bunk B."/>
            <person name="Sproer C."/>
            <person name="Klenk H.-P."/>
        </authorList>
    </citation>
    <scope>NUCLEOTIDE SEQUENCE [LARGE SCALE GENOMIC DNA]</scope>
    <source>
        <strain evidence="3 4">L21-Spi-D4</strain>
    </source>
</reference>
<evidence type="ECO:0000259" key="2">
    <source>
        <dbReference type="PROSITE" id="PS50102"/>
    </source>
</evidence>
<dbReference type="PROSITE" id="PS50102">
    <property type="entry name" value="RRM"/>
    <property type="match status" value="1"/>
</dbReference>
<organism evidence="3 4">
    <name type="scientific">Salinivirga cyanobacteriivorans</name>
    <dbReference type="NCBI Taxonomy" id="1307839"/>
    <lineage>
        <taxon>Bacteria</taxon>
        <taxon>Pseudomonadati</taxon>
        <taxon>Bacteroidota</taxon>
        <taxon>Bacteroidia</taxon>
        <taxon>Bacteroidales</taxon>
        <taxon>Salinivirgaceae</taxon>
        <taxon>Salinivirga</taxon>
    </lineage>
</organism>
<dbReference type="GO" id="GO:0003723">
    <property type="term" value="F:RNA binding"/>
    <property type="evidence" value="ECO:0007669"/>
    <property type="project" value="UniProtKB-KW"/>
</dbReference>
<name>A0A0S2HWB5_9BACT</name>
<evidence type="ECO:0000256" key="1">
    <source>
        <dbReference type="ARBA" id="ARBA00022884"/>
    </source>
</evidence>
<proteinExistence type="predicted"/>
<feature type="domain" description="RRM" evidence="2">
    <location>
        <begin position="1"/>
        <end position="79"/>
    </location>
</feature>
<gene>
    <name evidence="3" type="ORF">L21SP5_00601</name>
</gene>
<accession>A0A0S2HWB5</accession>
<dbReference type="SMART" id="SM00360">
    <property type="entry name" value="RRM"/>
    <property type="match status" value="1"/>
</dbReference>
<dbReference type="PANTHER" id="PTHR48027">
    <property type="entry name" value="HETEROGENEOUS NUCLEAR RIBONUCLEOPROTEIN 87F-RELATED"/>
    <property type="match status" value="1"/>
</dbReference>
<evidence type="ECO:0000313" key="4">
    <source>
        <dbReference type="Proteomes" id="UP000064893"/>
    </source>
</evidence>
<keyword evidence="1" id="KW-0694">RNA-binding</keyword>
<sequence>MNIYVGNLNYRVNETDLQEVFEDYGAVSSTKIITDKFSGRSKGFGFVTMENQDEANKAIEELNGATYEEREMVVNEARPRKENFNR</sequence>